<name>N1QJK2_SPHMS</name>
<feature type="compositionally biased region" description="Polar residues" evidence="1">
    <location>
        <begin position="79"/>
        <end position="105"/>
    </location>
</feature>
<dbReference type="STRING" id="692275.N1QJK2"/>
<dbReference type="EMBL" id="KB456260">
    <property type="protein sequence ID" value="EMF17416.1"/>
    <property type="molecule type" value="Genomic_DNA"/>
</dbReference>
<feature type="compositionally biased region" description="Polar residues" evidence="1">
    <location>
        <begin position="56"/>
        <end position="72"/>
    </location>
</feature>
<feature type="compositionally biased region" description="Polar residues" evidence="1">
    <location>
        <begin position="8"/>
        <end position="40"/>
    </location>
</feature>
<sequence>MNAIHSRVAQSPFQPPSMSFGSLGQQSPSHTQQNDTTKFSSGPLASPPERFGSVQAPRTYSPIQLSHNQPVASSPFPGLQSTSLSLGQTATAGTDKQFSSVSSLPAPQKAPGHVMASAFEGNDRISMPAHLRSETQRAAVNSAYGVSPSSSDIPGRPETASSSLSQPPASRPITGDRSQARPVDNGTNTTSRSRPSSALELPPLPMPKSLKARPTSALQHGITAPAESEPQVVPARSTLDGQELLSQPRSTSEGMTFTSLDDAGHGSRNMVPKERVVEGSRTVAARNVSKSMPRISSLMDAPHEIEEAPDTNASASVPQNHDHSGKVAVSDQDVSLQRYAAQHPQVRDTALNKFMMDHLQDPAFTVLCADIENCWRRIALGL</sequence>
<evidence type="ECO:0000313" key="3">
    <source>
        <dbReference type="Proteomes" id="UP000016931"/>
    </source>
</evidence>
<keyword evidence="3" id="KW-1185">Reference proteome</keyword>
<evidence type="ECO:0000256" key="1">
    <source>
        <dbReference type="SAM" id="MobiDB-lite"/>
    </source>
</evidence>
<dbReference type="OrthoDB" id="5360255at2759"/>
<proteinExistence type="predicted"/>
<feature type="compositionally biased region" description="Polar residues" evidence="1">
    <location>
        <begin position="244"/>
        <end position="259"/>
    </location>
</feature>
<feature type="compositionally biased region" description="Polar residues" evidence="1">
    <location>
        <begin position="185"/>
        <end position="196"/>
    </location>
</feature>
<feature type="region of interest" description="Disordered" evidence="1">
    <location>
        <begin position="125"/>
        <end position="270"/>
    </location>
</feature>
<evidence type="ECO:0000313" key="2">
    <source>
        <dbReference type="EMBL" id="EMF17416.1"/>
    </source>
</evidence>
<organism evidence="2 3">
    <name type="scientific">Sphaerulina musiva (strain SO2202)</name>
    <name type="common">Poplar stem canker fungus</name>
    <name type="synonym">Septoria musiva</name>
    <dbReference type="NCBI Taxonomy" id="692275"/>
    <lineage>
        <taxon>Eukaryota</taxon>
        <taxon>Fungi</taxon>
        <taxon>Dikarya</taxon>
        <taxon>Ascomycota</taxon>
        <taxon>Pezizomycotina</taxon>
        <taxon>Dothideomycetes</taxon>
        <taxon>Dothideomycetidae</taxon>
        <taxon>Mycosphaerellales</taxon>
        <taxon>Mycosphaerellaceae</taxon>
        <taxon>Sphaerulina</taxon>
    </lineage>
</organism>
<dbReference type="eggNOG" id="ENOG502SBD0">
    <property type="taxonomic scope" value="Eukaryota"/>
</dbReference>
<dbReference type="Proteomes" id="UP000016931">
    <property type="component" value="Unassembled WGS sequence"/>
</dbReference>
<dbReference type="GeneID" id="27900798"/>
<feature type="region of interest" description="Disordered" evidence="1">
    <location>
        <begin position="1"/>
        <end position="112"/>
    </location>
</feature>
<accession>N1QJK2</accession>
<dbReference type="RefSeq" id="XP_016765537.1">
    <property type="nucleotide sequence ID" value="XM_016903661.1"/>
</dbReference>
<reference evidence="2 3" key="1">
    <citation type="journal article" date="2012" name="PLoS Pathog.">
        <title>Diverse lifestyles and strategies of plant pathogenesis encoded in the genomes of eighteen Dothideomycetes fungi.</title>
        <authorList>
            <person name="Ohm R.A."/>
            <person name="Feau N."/>
            <person name="Henrissat B."/>
            <person name="Schoch C.L."/>
            <person name="Horwitz B.A."/>
            <person name="Barry K.W."/>
            <person name="Condon B.J."/>
            <person name="Copeland A.C."/>
            <person name="Dhillon B."/>
            <person name="Glaser F."/>
            <person name="Hesse C.N."/>
            <person name="Kosti I."/>
            <person name="LaButti K."/>
            <person name="Lindquist E.A."/>
            <person name="Lucas S."/>
            <person name="Salamov A.A."/>
            <person name="Bradshaw R.E."/>
            <person name="Ciuffetti L."/>
            <person name="Hamelin R.C."/>
            <person name="Kema G.H.J."/>
            <person name="Lawrence C."/>
            <person name="Scott J.A."/>
            <person name="Spatafora J.W."/>
            <person name="Turgeon B.G."/>
            <person name="de Wit P.J.G.M."/>
            <person name="Zhong S."/>
            <person name="Goodwin S.B."/>
            <person name="Grigoriev I.V."/>
        </authorList>
    </citation>
    <scope>NUCLEOTIDE SEQUENCE [LARGE SCALE GENOMIC DNA]</scope>
    <source>
        <strain evidence="2 3">SO2202</strain>
    </source>
</reference>
<dbReference type="AlphaFoldDB" id="N1QJK2"/>
<dbReference type="HOGENOM" id="CLU_723941_0_0_1"/>
<gene>
    <name evidence="2" type="ORF">SEPMUDRAFT_146454</name>
</gene>
<protein>
    <submittedName>
        <fullName evidence="2">Uncharacterized protein</fullName>
    </submittedName>
</protein>
<feature type="compositionally biased region" description="Polar residues" evidence="1">
    <location>
        <begin position="159"/>
        <end position="168"/>
    </location>
</feature>